<dbReference type="PANTHER" id="PTHR32071">
    <property type="entry name" value="TRANSCRIPTIONAL REGULATORY PROTEIN"/>
    <property type="match status" value="1"/>
</dbReference>
<reference evidence="6 7" key="1">
    <citation type="submission" date="2018-08" db="EMBL/GenBank/DDBJ databases">
        <title>A genome reference for cultivated species of the human gut microbiota.</title>
        <authorList>
            <person name="Zou Y."/>
            <person name="Xue W."/>
            <person name="Luo G."/>
        </authorList>
    </citation>
    <scope>NUCLEOTIDE SEQUENCE [LARGE SCALE GENOMIC DNA]</scope>
    <source>
        <strain evidence="6 7">AM42-38</strain>
    </source>
</reference>
<accession>A0A413SY13</accession>
<feature type="domain" description="Response regulatory" evidence="5">
    <location>
        <begin position="5"/>
        <end position="124"/>
    </location>
</feature>
<dbReference type="Pfam" id="PF00072">
    <property type="entry name" value="Response_reg"/>
    <property type="match status" value="1"/>
</dbReference>
<evidence type="ECO:0000259" key="4">
    <source>
        <dbReference type="PROSITE" id="PS50045"/>
    </source>
</evidence>
<sequence length="331" mass="37364">MQTGTILIVDDNKSVLTSLELLLEREFEKIETVSDPNKIFSILDEFIIDLVILDMNFSVGFNTGNEGLFWLQRIHEIRPELPVIMLTAYGDIDLAVKSLKSGAADFVLKPWNNDNLIKKIRTTLQEAKHKLPANSIKGVSEPGMIIGHSPAMMKIIRLVTKVAKTDANILIFGENGTGKEVLAREIHRLSLRSQYEMFNIDMGSISETLFESELFGHEKGAFTDAHESRIGKFEAANGSTLFLDEIGNLSLGLQAKLLVALQNREITRLGSNKKIPIDIRLIAATNRNLLEMVKQAHFREDLFYRINTIQIEIPPLRHRKEDIATFAEYFS</sequence>
<dbReference type="CDD" id="cd00009">
    <property type="entry name" value="AAA"/>
    <property type="match status" value="1"/>
</dbReference>
<dbReference type="PANTHER" id="PTHR32071:SF113">
    <property type="entry name" value="ALGINATE BIOSYNTHESIS TRANSCRIPTIONAL REGULATORY PROTEIN ALGB"/>
    <property type="match status" value="1"/>
</dbReference>
<feature type="domain" description="Sigma-54 factor interaction" evidence="4">
    <location>
        <begin position="145"/>
        <end position="331"/>
    </location>
</feature>
<dbReference type="GO" id="GO:0000160">
    <property type="term" value="P:phosphorelay signal transduction system"/>
    <property type="evidence" value="ECO:0007669"/>
    <property type="project" value="InterPro"/>
</dbReference>
<dbReference type="EMBL" id="QSFT01000023">
    <property type="protein sequence ID" value="RHA74504.1"/>
    <property type="molecule type" value="Genomic_DNA"/>
</dbReference>
<evidence type="ECO:0000256" key="3">
    <source>
        <dbReference type="PROSITE-ProRule" id="PRU00169"/>
    </source>
</evidence>
<gene>
    <name evidence="6" type="ORF">DW921_10670</name>
</gene>
<evidence type="ECO:0000256" key="1">
    <source>
        <dbReference type="ARBA" id="ARBA00022741"/>
    </source>
</evidence>
<dbReference type="Gene3D" id="3.40.50.2300">
    <property type="match status" value="1"/>
</dbReference>
<dbReference type="SMART" id="SM00382">
    <property type="entry name" value="AAA"/>
    <property type="match status" value="1"/>
</dbReference>
<organism evidence="6 7">
    <name type="scientific">Phocaeicola coprophilus</name>
    <dbReference type="NCBI Taxonomy" id="387090"/>
    <lineage>
        <taxon>Bacteria</taxon>
        <taxon>Pseudomonadati</taxon>
        <taxon>Bacteroidota</taxon>
        <taxon>Bacteroidia</taxon>
        <taxon>Bacteroidales</taxon>
        <taxon>Bacteroidaceae</taxon>
        <taxon>Phocaeicola</taxon>
    </lineage>
</organism>
<dbReference type="InterPro" id="IPR003593">
    <property type="entry name" value="AAA+_ATPase"/>
</dbReference>
<dbReference type="Gene3D" id="3.40.50.300">
    <property type="entry name" value="P-loop containing nucleotide triphosphate hydrolases"/>
    <property type="match status" value="1"/>
</dbReference>
<dbReference type="FunFam" id="3.40.50.300:FF:000006">
    <property type="entry name" value="DNA-binding transcriptional regulator NtrC"/>
    <property type="match status" value="1"/>
</dbReference>
<keyword evidence="2" id="KW-0067">ATP-binding</keyword>
<dbReference type="PROSITE" id="PS50110">
    <property type="entry name" value="RESPONSE_REGULATORY"/>
    <property type="match status" value="1"/>
</dbReference>
<dbReference type="Proteomes" id="UP000283855">
    <property type="component" value="Unassembled WGS sequence"/>
</dbReference>
<dbReference type="InterPro" id="IPR002078">
    <property type="entry name" value="Sigma_54_int"/>
</dbReference>
<evidence type="ECO:0000259" key="5">
    <source>
        <dbReference type="PROSITE" id="PS50110"/>
    </source>
</evidence>
<dbReference type="InterPro" id="IPR001789">
    <property type="entry name" value="Sig_transdc_resp-reg_receiver"/>
</dbReference>
<dbReference type="GO" id="GO:0005524">
    <property type="term" value="F:ATP binding"/>
    <property type="evidence" value="ECO:0007669"/>
    <property type="project" value="UniProtKB-KW"/>
</dbReference>
<dbReference type="SUPFAM" id="SSF52172">
    <property type="entry name" value="CheY-like"/>
    <property type="match status" value="1"/>
</dbReference>
<dbReference type="SMART" id="SM00448">
    <property type="entry name" value="REC"/>
    <property type="match status" value="1"/>
</dbReference>
<evidence type="ECO:0000313" key="6">
    <source>
        <dbReference type="EMBL" id="RHA74504.1"/>
    </source>
</evidence>
<evidence type="ECO:0000256" key="2">
    <source>
        <dbReference type="ARBA" id="ARBA00022840"/>
    </source>
</evidence>
<protein>
    <submittedName>
        <fullName evidence="6">Sigma-54-dependent Fis family transcriptional regulator</fullName>
    </submittedName>
</protein>
<name>A0A413SY13_9BACT</name>
<dbReference type="SUPFAM" id="SSF52540">
    <property type="entry name" value="P-loop containing nucleoside triphosphate hydrolases"/>
    <property type="match status" value="1"/>
</dbReference>
<comment type="caution">
    <text evidence="6">The sequence shown here is derived from an EMBL/GenBank/DDBJ whole genome shotgun (WGS) entry which is preliminary data.</text>
</comment>
<keyword evidence="3" id="KW-0597">Phosphoprotein</keyword>
<dbReference type="AlphaFoldDB" id="A0A413SY13"/>
<dbReference type="GO" id="GO:0006355">
    <property type="term" value="P:regulation of DNA-templated transcription"/>
    <property type="evidence" value="ECO:0007669"/>
    <property type="project" value="InterPro"/>
</dbReference>
<evidence type="ECO:0000313" key="7">
    <source>
        <dbReference type="Proteomes" id="UP000283855"/>
    </source>
</evidence>
<feature type="modified residue" description="4-aspartylphosphate" evidence="3">
    <location>
        <position position="54"/>
    </location>
</feature>
<dbReference type="Pfam" id="PF00158">
    <property type="entry name" value="Sigma54_activat"/>
    <property type="match status" value="1"/>
</dbReference>
<dbReference type="InterPro" id="IPR027417">
    <property type="entry name" value="P-loop_NTPase"/>
</dbReference>
<keyword evidence="1" id="KW-0547">Nucleotide-binding</keyword>
<dbReference type="InterPro" id="IPR011006">
    <property type="entry name" value="CheY-like_superfamily"/>
</dbReference>
<dbReference type="PROSITE" id="PS50045">
    <property type="entry name" value="SIGMA54_INTERACT_4"/>
    <property type="match status" value="1"/>
</dbReference>
<proteinExistence type="predicted"/>